<keyword evidence="4" id="KW-0548">Nucleotidyltransferase</keyword>
<sequence length="872" mass="97853">MTSADRFLDADQEPLQRLSSIQDYRKESLVKLEDAVKIIQLLTYDYECMVLTAKRKMYCPGDKLTVDEAAAIYLYTMWYWRANEAIAIKLNRVLRSGVPNHVIPWASYIQLFVTGLNKLPSKKGTVWCGARGDITAHYQNECIWTGFSPCTGTKLVIDDLLNKCAVYTMFEIECINGKSIRDYSEDPNENEVLLMPGTRFRVMKKEDLKYGSRKVYLKEVESQSQLLPQPSGYLSSTNQAYRTDQGLPSPSIQPSKKPEVPQVNTTYKLVVLQTPSENQKSQPQKSTVETNTFNNFRIDKPSPGSGIASVGRKNEYSASDKSWLNRQYHDDSKQMIMTPEDLETKVQYPASSCDRSILNRVEGSMLGMALGDALGAHVEFRPRQYLEENPVQDLQEGGTWGLKKGQFTDDTSMALCLAASLVCRRDFVPYDQLVRYKWWYRDGYMSSTGQCFDIGAATSQSLREFERRQKLFANEHSIASTELDSLSDQALLKEFKVNCSEDGAAGNGALMRLAPVPLFFYRDPIKAVEYSGISGIITHGDQKASDACRYYGALIVAALLGETKAQLLDNDFYSKHKHWFGSKSLTQEVLNVAQGSYKKPGGYREGIRGKGYIVSALEAALWAFCYDDNSFEKGVLDAVNLGDDTDTTAAIYGQLAGAHYGYERLPERWKKQVYASNFIKCLCKWIVYEGELCNSKSSISKEPGSSHQPQSNVLSQSISVCSPMSTIRTTEAQTTHAASHVRSSDKYGVPGPMPSSHTPTRVAYPAATPGPSNLPWASSERQTFYSPNNGLGYSINSAFSPHNDFRTKYTNDHLARSMQVNDIRSAYDPILRRTHDHATGYGYSGTVLQDTGYGTYPDTRIRAHRRPQYEHR</sequence>
<dbReference type="InterPro" id="IPR036705">
    <property type="entry name" value="Ribosyl_crysJ1_sf"/>
</dbReference>
<organism evidence="9 10">
    <name type="scientific">Rotaria socialis</name>
    <dbReference type="NCBI Taxonomy" id="392032"/>
    <lineage>
        <taxon>Eukaryota</taxon>
        <taxon>Metazoa</taxon>
        <taxon>Spiralia</taxon>
        <taxon>Gnathifera</taxon>
        <taxon>Rotifera</taxon>
        <taxon>Eurotatoria</taxon>
        <taxon>Bdelloidea</taxon>
        <taxon>Philodinida</taxon>
        <taxon>Philodinidae</taxon>
        <taxon>Rotaria</taxon>
    </lineage>
</organism>
<evidence type="ECO:0000256" key="1">
    <source>
        <dbReference type="ARBA" id="ARBA00009558"/>
    </source>
</evidence>
<gene>
    <name evidence="9" type="ORF">GRG538_LOCUS274</name>
</gene>
<dbReference type="Pfam" id="PF01129">
    <property type="entry name" value="ART"/>
    <property type="match status" value="1"/>
</dbReference>
<evidence type="ECO:0000256" key="3">
    <source>
        <dbReference type="ARBA" id="ARBA00022679"/>
    </source>
</evidence>
<keyword evidence="3 7" id="KW-0808">Transferase</keyword>
<feature type="compositionally biased region" description="Polar residues" evidence="8">
    <location>
        <begin position="228"/>
        <end position="254"/>
    </location>
</feature>
<dbReference type="SUPFAM" id="SSF101478">
    <property type="entry name" value="ADP-ribosylglycohydrolase"/>
    <property type="match status" value="1"/>
</dbReference>
<dbReference type="PANTHER" id="PTHR16222:SF12">
    <property type="entry name" value="ADP-RIBOSYLGLYCOHYDROLASE-RELATED"/>
    <property type="match status" value="1"/>
</dbReference>
<feature type="binding site" evidence="6">
    <location>
        <position position="646"/>
    </location>
    <ligand>
        <name>Mg(2+)</name>
        <dbReference type="ChEBI" id="CHEBI:18420"/>
        <label>1</label>
    </ligand>
</feature>
<dbReference type="EMBL" id="CAJNYT010000008">
    <property type="protein sequence ID" value="CAF3297575.1"/>
    <property type="molecule type" value="Genomic_DNA"/>
</dbReference>
<dbReference type="Proteomes" id="UP000663872">
    <property type="component" value="Unassembled WGS sequence"/>
</dbReference>
<dbReference type="SUPFAM" id="SSF56399">
    <property type="entry name" value="ADP-ribosylation"/>
    <property type="match status" value="1"/>
</dbReference>
<evidence type="ECO:0000256" key="6">
    <source>
        <dbReference type="PIRSR" id="PIRSR605502-1"/>
    </source>
</evidence>
<dbReference type="GO" id="GO:0046872">
    <property type="term" value="F:metal ion binding"/>
    <property type="evidence" value="ECO:0007669"/>
    <property type="project" value="UniProtKB-KW"/>
</dbReference>
<comment type="caution">
    <text evidence="9">The sequence shown here is derived from an EMBL/GenBank/DDBJ whole genome shotgun (WGS) entry which is preliminary data.</text>
</comment>
<evidence type="ECO:0000256" key="4">
    <source>
        <dbReference type="ARBA" id="ARBA00022695"/>
    </source>
</evidence>
<comment type="cofactor">
    <cofactor evidence="6">
        <name>Mg(2+)</name>
        <dbReference type="ChEBI" id="CHEBI:18420"/>
    </cofactor>
    <text evidence="6">Binds 2 magnesium ions per subunit.</text>
</comment>
<protein>
    <recommendedName>
        <fullName evidence="7">NAD(P)(+)--arginine ADP-ribosyltransferase</fullName>
        <ecNumber evidence="7">2.4.2.31</ecNumber>
    </recommendedName>
    <alternativeName>
        <fullName evidence="7">Mono(ADP-ribosyl)transferase</fullName>
    </alternativeName>
</protein>
<comment type="similarity">
    <text evidence="1 7">Belongs to the Arg-specific ADP-ribosyltransferase family.</text>
</comment>
<feature type="compositionally biased region" description="Polar residues" evidence="8">
    <location>
        <begin position="274"/>
        <end position="295"/>
    </location>
</feature>
<keyword evidence="2 7" id="KW-0328">Glycosyltransferase</keyword>
<comment type="catalytic activity">
    <reaction evidence="5 7">
        <text>L-arginyl-[protein] + NAD(+) = N(omega)-(ADP-D-ribosyl)-L-arginyl-[protein] + nicotinamide + H(+)</text>
        <dbReference type="Rhea" id="RHEA:19149"/>
        <dbReference type="Rhea" id="RHEA-COMP:10532"/>
        <dbReference type="Rhea" id="RHEA-COMP:15087"/>
        <dbReference type="ChEBI" id="CHEBI:15378"/>
        <dbReference type="ChEBI" id="CHEBI:17154"/>
        <dbReference type="ChEBI" id="CHEBI:29965"/>
        <dbReference type="ChEBI" id="CHEBI:57540"/>
        <dbReference type="ChEBI" id="CHEBI:142554"/>
        <dbReference type="EC" id="2.4.2.31"/>
    </reaction>
</comment>
<keyword evidence="6" id="KW-0479">Metal-binding</keyword>
<keyword evidence="7" id="KW-0521">NADP</keyword>
<evidence type="ECO:0000313" key="10">
    <source>
        <dbReference type="Proteomes" id="UP000663872"/>
    </source>
</evidence>
<feature type="binding site" evidence="6">
    <location>
        <position position="410"/>
    </location>
    <ligand>
        <name>Mg(2+)</name>
        <dbReference type="ChEBI" id="CHEBI:18420"/>
        <label>1</label>
    </ligand>
</feature>
<accession>A0A817SPS2</accession>
<evidence type="ECO:0000313" key="9">
    <source>
        <dbReference type="EMBL" id="CAF3297575.1"/>
    </source>
</evidence>
<evidence type="ECO:0000256" key="5">
    <source>
        <dbReference type="ARBA" id="ARBA00047597"/>
    </source>
</evidence>
<evidence type="ECO:0000256" key="8">
    <source>
        <dbReference type="SAM" id="MobiDB-lite"/>
    </source>
</evidence>
<dbReference type="InterPro" id="IPR005502">
    <property type="entry name" value="Ribosyl_crysJ1"/>
</dbReference>
<feature type="region of interest" description="Disordered" evidence="8">
    <location>
        <begin position="729"/>
        <end position="767"/>
    </location>
</feature>
<proteinExistence type="inferred from homology"/>
<feature type="region of interest" description="Disordered" evidence="8">
    <location>
        <begin position="228"/>
        <end position="260"/>
    </location>
</feature>
<keyword evidence="6" id="KW-0460">Magnesium</keyword>
<feature type="binding site" evidence="6">
    <location>
        <position position="409"/>
    </location>
    <ligand>
        <name>Mg(2+)</name>
        <dbReference type="ChEBI" id="CHEBI:18420"/>
        <label>1</label>
    </ligand>
</feature>
<feature type="region of interest" description="Disordered" evidence="8">
    <location>
        <begin position="274"/>
        <end position="313"/>
    </location>
</feature>
<feature type="binding site" evidence="6">
    <location>
        <position position="647"/>
    </location>
    <ligand>
        <name>Mg(2+)</name>
        <dbReference type="ChEBI" id="CHEBI:18420"/>
        <label>1</label>
    </ligand>
</feature>
<dbReference type="Pfam" id="PF03747">
    <property type="entry name" value="ADP_ribosyl_GH"/>
    <property type="match status" value="1"/>
</dbReference>
<evidence type="ECO:0000256" key="2">
    <source>
        <dbReference type="ARBA" id="ARBA00022676"/>
    </source>
</evidence>
<dbReference type="EC" id="2.4.2.31" evidence="7"/>
<feature type="binding site" evidence="6">
    <location>
        <position position="408"/>
    </location>
    <ligand>
        <name>Mg(2+)</name>
        <dbReference type="ChEBI" id="CHEBI:18420"/>
        <label>1</label>
    </ligand>
</feature>
<name>A0A817SPS2_9BILA</name>
<dbReference type="InterPro" id="IPR000768">
    <property type="entry name" value="ART"/>
</dbReference>
<dbReference type="InterPro" id="IPR050792">
    <property type="entry name" value="ADP-ribosylglycohydrolase"/>
</dbReference>
<dbReference type="PANTHER" id="PTHR16222">
    <property type="entry name" value="ADP-RIBOSYLGLYCOHYDROLASE"/>
    <property type="match status" value="1"/>
</dbReference>
<dbReference type="GO" id="GO:0016779">
    <property type="term" value="F:nucleotidyltransferase activity"/>
    <property type="evidence" value="ECO:0007669"/>
    <property type="project" value="UniProtKB-KW"/>
</dbReference>
<dbReference type="Gene3D" id="3.90.176.10">
    <property type="entry name" value="Toxin ADP-ribosyltransferase, Chain A, domain 1"/>
    <property type="match status" value="1"/>
</dbReference>
<dbReference type="GO" id="GO:0106274">
    <property type="term" value="F:NAD+-protein-arginine ADP-ribosyltransferase activity"/>
    <property type="evidence" value="ECO:0007669"/>
    <property type="project" value="UniProtKB-EC"/>
</dbReference>
<keyword evidence="7" id="KW-0520">NAD</keyword>
<reference evidence="9" key="1">
    <citation type="submission" date="2021-02" db="EMBL/GenBank/DDBJ databases">
        <authorList>
            <person name="Nowell W R."/>
        </authorList>
    </citation>
    <scope>NUCLEOTIDE SEQUENCE</scope>
</reference>
<evidence type="ECO:0000256" key="7">
    <source>
        <dbReference type="RuleBase" id="RU361228"/>
    </source>
</evidence>
<feature type="binding site" evidence="6">
    <location>
        <position position="644"/>
    </location>
    <ligand>
        <name>Mg(2+)</name>
        <dbReference type="ChEBI" id="CHEBI:18420"/>
        <label>1</label>
    </ligand>
</feature>
<dbReference type="AlphaFoldDB" id="A0A817SPS2"/>
<dbReference type="Gene3D" id="1.10.4080.10">
    <property type="entry name" value="ADP-ribosylation/Crystallin J1"/>
    <property type="match status" value="1"/>
</dbReference>